<dbReference type="PANTHER" id="PTHR43773:SF1">
    <property type="entry name" value="MAGNESIUM TRANSPORTER MGTE"/>
    <property type="match status" value="1"/>
</dbReference>
<dbReference type="InterPro" id="IPR006667">
    <property type="entry name" value="SLC41_membr_dom"/>
</dbReference>
<dbReference type="GO" id="GO:0046872">
    <property type="term" value="F:metal ion binding"/>
    <property type="evidence" value="ECO:0007669"/>
    <property type="project" value="UniProtKB-KW"/>
</dbReference>
<dbReference type="Proteomes" id="UP000199679">
    <property type="component" value="Chromosome I"/>
</dbReference>
<protein>
    <recommendedName>
        <fullName evidence="9">Magnesium transporter MgtE</fullName>
    </recommendedName>
</protein>
<organism evidence="11 12">
    <name type="scientific">Mucilaginibacter mallensis</name>
    <dbReference type="NCBI Taxonomy" id="652787"/>
    <lineage>
        <taxon>Bacteria</taxon>
        <taxon>Pseudomonadati</taxon>
        <taxon>Bacteroidota</taxon>
        <taxon>Sphingobacteriia</taxon>
        <taxon>Sphingobacteriales</taxon>
        <taxon>Sphingobacteriaceae</taxon>
        <taxon>Mucilaginibacter</taxon>
    </lineage>
</organism>
<dbReference type="AlphaFoldDB" id="A0A1H1R0U6"/>
<keyword evidence="5 9" id="KW-0460">Magnesium</keyword>
<feature type="transmembrane region" description="Helical" evidence="9">
    <location>
        <begin position="309"/>
        <end position="335"/>
    </location>
</feature>
<dbReference type="InterPro" id="IPR038076">
    <property type="entry name" value="MgtE_N_sf"/>
</dbReference>
<keyword evidence="7 9" id="KW-0472">Membrane</keyword>
<dbReference type="InterPro" id="IPR046342">
    <property type="entry name" value="CBS_dom_sf"/>
</dbReference>
<dbReference type="Gene3D" id="1.25.60.10">
    <property type="entry name" value="MgtE N-terminal domain-like"/>
    <property type="match status" value="1"/>
</dbReference>
<accession>A0A1H1R0U6</accession>
<dbReference type="Gene3D" id="1.10.357.20">
    <property type="entry name" value="SLC41 divalent cation transporters, integral membrane domain"/>
    <property type="match status" value="1"/>
</dbReference>
<feature type="transmembrane region" description="Helical" evidence="9">
    <location>
        <begin position="284"/>
        <end position="303"/>
    </location>
</feature>
<keyword evidence="12" id="KW-1185">Reference proteome</keyword>
<dbReference type="Pfam" id="PF00571">
    <property type="entry name" value="CBS"/>
    <property type="match status" value="1"/>
</dbReference>
<keyword evidence="4 9" id="KW-0812">Transmembrane</keyword>
<dbReference type="SUPFAM" id="SSF54631">
    <property type="entry name" value="CBS-domain pair"/>
    <property type="match status" value="1"/>
</dbReference>
<keyword evidence="9" id="KW-1003">Cell membrane</keyword>
<evidence type="ECO:0000256" key="1">
    <source>
        <dbReference type="ARBA" id="ARBA00004141"/>
    </source>
</evidence>
<comment type="subunit">
    <text evidence="9">Homodimer.</text>
</comment>
<dbReference type="Gene3D" id="3.10.580.10">
    <property type="entry name" value="CBS-domain"/>
    <property type="match status" value="1"/>
</dbReference>
<keyword evidence="9" id="KW-0479">Metal-binding</keyword>
<evidence type="ECO:0000256" key="4">
    <source>
        <dbReference type="ARBA" id="ARBA00022692"/>
    </source>
</evidence>
<dbReference type="GO" id="GO:0005886">
    <property type="term" value="C:plasma membrane"/>
    <property type="evidence" value="ECO:0007669"/>
    <property type="project" value="UniProtKB-SubCell"/>
</dbReference>
<dbReference type="GO" id="GO:0015095">
    <property type="term" value="F:magnesium ion transmembrane transporter activity"/>
    <property type="evidence" value="ECO:0007669"/>
    <property type="project" value="UniProtKB-UniRule"/>
</dbReference>
<dbReference type="OrthoDB" id="9790355at2"/>
<feature type="transmembrane region" description="Helical" evidence="9">
    <location>
        <begin position="430"/>
        <end position="453"/>
    </location>
</feature>
<comment type="subcellular location">
    <subcellularLocation>
        <location evidence="9">Cell membrane</location>
        <topology evidence="9">Multi-pass membrane protein</topology>
    </subcellularLocation>
    <subcellularLocation>
        <location evidence="1">Membrane</location>
        <topology evidence="1">Multi-pass membrane protein</topology>
    </subcellularLocation>
</comment>
<dbReference type="PROSITE" id="PS51371">
    <property type="entry name" value="CBS"/>
    <property type="match status" value="1"/>
</dbReference>
<feature type="domain" description="CBS" evidence="10">
    <location>
        <begin position="198"/>
        <end position="255"/>
    </location>
</feature>
<comment type="function">
    <text evidence="9">Acts as a magnesium transporter.</text>
</comment>
<dbReference type="Pfam" id="PF03448">
    <property type="entry name" value="MgtE_N"/>
    <property type="match status" value="1"/>
</dbReference>
<dbReference type="Pfam" id="PF01769">
    <property type="entry name" value="MgtE"/>
    <property type="match status" value="1"/>
</dbReference>
<dbReference type="STRING" id="652787.SAMN05216490_0891"/>
<evidence type="ECO:0000256" key="8">
    <source>
        <dbReference type="PROSITE-ProRule" id="PRU00703"/>
    </source>
</evidence>
<evidence type="ECO:0000313" key="11">
    <source>
        <dbReference type="EMBL" id="SDS29260.1"/>
    </source>
</evidence>
<keyword evidence="6 9" id="KW-1133">Transmembrane helix</keyword>
<keyword evidence="8" id="KW-0129">CBS domain</keyword>
<dbReference type="RefSeq" id="WP_091369725.1">
    <property type="nucleotide sequence ID" value="NZ_LT629740.1"/>
</dbReference>
<comment type="similarity">
    <text evidence="2 9">Belongs to the SLC41A transporter family.</text>
</comment>
<dbReference type="EMBL" id="LT629740">
    <property type="protein sequence ID" value="SDS29260.1"/>
    <property type="molecule type" value="Genomic_DNA"/>
</dbReference>
<dbReference type="InterPro" id="IPR000644">
    <property type="entry name" value="CBS_dom"/>
</dbReference>
<evidence type="ECO:0000256" key="6">
    <source>
        <dbReference type="ARBA" id="ARBA00022989"/>
    </source>
</evidence>
<evidence type="ECO:0000256" key="5">
    <source>
        <dbReference type="ARBA" id="ARBA00022842"/>
    </source>
</evidence>
<dbReference type="PANTHER" id="PTHR43773">
    <property type="entry name" value="MAGNESIUM TRANSPORTER MGTE"/>
    <property type="match status" value="1"/>
</dbReference>
<dbReference type="SUPFAM" id="SSF161093">
    <property type="entry name" value="MgtE membrane domain-like"/>
    <property type="match status" value="1"/>
</dbReference>
<name>A0A1H1R0U6_MUCMA</name>
<gene>
    <name evidence="11" type="ORF">SAMN05216490_0891</name>
</gene>
<dbReference type="InterPro" id="IPR036739">
    <property type="entry name" value="SLC41_membr_dom_sf"/>
</dbReference>
<evidence type="ECO:0000256" key="9">
    <source>
        <dbReference type="RuleBase" id="RU362011"/>
    </source>
</evidence>
<evidence type="ECO:0000313" key="12">
    <source>
        <dbReference type="Proteomes" id="UP000199679"/>
    </source>
</evidence>
<dbReference type="SUPFAM" id="SSF158791">
    <property type="entry name" value="MgtE N-terminal domain-like"/>
    <property type="match status" value="1"/>
</dbReference>
<dbReference type="InterPro" id="IPR006669">
    <property type="entry name" value="MgtE_transporter"/>
</dbReference>
<evidence type="ECO:0000259" key="10">
    <source>
        <dbReference type="PROSITE" id="PS51371"/>
    </source>
</evidence>
<dbReference type="NCBIfam" id="TIGR00400">
    <property type="entry name" value="mgtE"/>
    <property type="match status" value="1"/>
</dbReference>
<evidence type="ECO:0000256" key="3">
    <source>
        <dbReference type="ARBA" id="ARBA00022448"/>
    </source>
</evidence>
<dbReference type="CDD" id="cd04606">
    <property type="entry name" value="CBS_pair_Mg_transporter"/>
    <property type="match status" value="1"/>
</dbReference>
<proteinExistence type="inferred from homology"/>
<reference evidence="11 12" key="1">
    <citation type="submission" date="2016-10" db="EMBL/GenBank/DDBJ databases">
        <authorList>
            <person name="de Groot N.N."/>
        </authorList>
    </citation>
    <scope>NUCLEOTIDE SEQUENCE [LARGE SCALE GENOMIC DNA]</scope>
    <source>
        <strain evidence="11 12">MP1X4</strain>
    </source>
</reference>
<feature type="transmembrane region" description="Helical" evidence="9">
    <location>
        <begin position="356"/>
        <end position="376"/>
    </location>
</feature>
<dbReference type="InterPro" id="IPR006668">
    <property type="entry name" value="Mg_transptr_MgtE_intracell_dom"/>
</dbReference>
<sequence length="458" mass="51258">MNLKDIKDKIVSGDLKSLLHPGTNTDIHPVDVARILDTLPFNTAYNSFIEFPEKKKATLFAYLSHFLQHKIICKLEPKDAIYILNHINSTDRYSYFVSLKPIDRSKYLDYLDDKNKKATCDMLGYPKQSVARLVNTDFAAITEGMTIAEASEHLRKNQADSDTANVIYVIDGEGKLIDDIPVRRLVLNEPSKTIKDIMDDVVIKLNIGDNTDEAINKFKEYDRTVLPVVNNDNLLIGVITIDDIIDLAEQKTTKELQQFGGVESLEYPYVKTPVFSLIRKRGGWLIVLFLSEMLTATAMGHFQDDIAKAVVLALFVPLVMSSGGNSGSQAATLIIRALAIKELTIRDWWYVMKREAFSGLCLGIILGTIGFIRIAAWQWLGWYNYGQYWELMGVTIFFSLIGIILWGTLSGSMIPIVLKKCKLDPATSSAPFVATLVDVTGLIIYFSIAAVILKGKLL</sequence>
<dbReference type="SMART" id="SM00924">
    <property type="entry name" value="MgtE_N"/>
    <property type="match status" value="1"/>
</dbReference>
<evidence type="ECO:0000256" key="2">
    <source>
        <dbReference type="ARBA" id="ARBA00009749"/>
    </source>
</evidence>
<evidence type="ECO:0000256" key="7">
    <source>
        <dbReference type="ARBA" id="ARBA00023136"/>
    </source>
</evidence>
<feature type="transmembrane region" description="Helical" evidence="9">
    <location>
        <begin position="396"/>
        <end position="418"/>
    </location>
</feature>
<keyword evidence="3 9" id="KW-0813">Transport</keyword>